<evidence type="ECO:0000256" key="1">
    <source>
        <dbReference type="SAM" id="MobiDB-lite"/>
    </source>
</evidence>
<evidence type="ECO:0000313" key="3">
    <source>
        <dbReference type="Proteomes" id="UP000000768"/>
    </source>
</evidence>
<gene>
    <name evidence="2" type="ORF">SORBI_3006G099300</name>
</gene>
<dbReference type="OrthoDB" id="681742at2759"/>
<dbReference type="Proteomes" id="UP000000768">
    <property type="component" value="Chromosome 6"/>
</dbReference>
<sequence>MEDVEGSSAGSSSHQHGDCASAGSSSHQHRASSTATAPIRSPSPATEGPARRLSHQHGDRRYPRWTGARLRYSRSLPGRLSGGAQLRSSRSLPGRLSEIMAPLQWPEPMMDYFVDECFKMVQGGRTPANETFFRTLDRSMASKSFGTTFSQMDLTKQFERVKSLWNSYHTILKNLEITKANERRSQTYPEKLHLKTGDIYARKFTLIRKYEIKLNTIFESYYDSKAKSLSTYRFNIEHSDRYSGDSNSSSKRRSLGEPFSRQIRLKSSDMPESSQNGSASEISEIQDYDKAMGELINKVDDGTYVIAGQCLRDPKILQSYSHIPTIERKISFLHGTWRVMHEPKCVLENLQPADQLFVRSPNS</sequence>
<evidence type="ECO:0008006" key="4">
    <source>
        <dbReference type="Google" id="ProtNLM"/>
    </source>
</evidence>
<dbReference type="OMA" id="NGMTHED"/>
<dbReference type="AlphaFoldDB" id="A0A1B6PL75"/>
<accession>A0A1B6PL75</accession>
<dbReference type="InParanoid" id="A0A1B6PL75"/>
<protein>
    <recommendedName>
        <fullName evidence="4">Myb/SANT-like domain-containing protein</fullName>
    </recommendedName>
</protein>
<reference evidence="3" key="2">
    <citation type="journal article" date="2018" name="Plant J.">
        <title>The Sorghum bicolor reference genome: improved assembly, gene annotations, a transcriptome atlas, and signatures of genome organization.</title>
        <authorList>
            <person name="McCormick R.F."/>
            <person name="Truong S.K."/>
            <person name="Sreedasyam A."/>
            <person name="Jenkins J."/>
            <person name="Shu S."/>
            <person name="Sims D."/>
            <person name="Kennedy M."/>
            <person name="Amirebrahimi M."/>
            <person name="Weers B.D."/>
            <person name="McKinley B."/>
            <person name="Mattison A."/>
            <person name="Morishige D.T."/>
            <person name="Grimwood J."/>
            <person name="Schmutz J."/>
            <person name="Mullet J.E."/>
        </authorList>
    </citation>
    <scope>NUCLEOTIDE SEQUENCE [LARGE SCALE GENOMIC DNA]</scope>
    <source>
        <strain evidence="3">cv. BTx623</strain>
    </source>
</reference>
<name>A0A1B6PL75_SORBI</name>
<feature type="compositionally biased region" description="Low complexity" evidence="1">
    <location>
        <begin position="1"/>
        <end position="13"/>
    </location>
</feature>
<feature type="region of interest" description="Disordered" evidence="1">
    <location>
        <begin position="240"/>
        <end position="281"/>
    </location>
</feature>
<proteinExistence type="predicted"/>
<organism evidence="2 3">
    <name type="scientific">Sorghum bicolor</name>
    <name type="common">Sorghum</name>
    <name type="synonym">Sorghum vulgare</name>
    <dbReference type="NCBI Taxonomy" id="4558"/>
    <lineage>
        <taxon>Eukaryota</taxon>
        <taxon>Viridiplantae</taxon>
        <taxon>Streptophyta</taxon>
        <taxon>Embryophyta</taxon>
        <taxon>Tracheophyta</taxon>
        <taxon>Spermatophyta</taxon>
        <taxon>Magnoliopsida</taxon>
        <taxon>Liliopsida</taxon>
        <taxon>Poales</taxon>
        <taxon>Poaceae</taxon>
        <taxon>PACMAD clade</taxon>
        <taxon>Panicoideae</taxon>
        <taxon>Andropogonodae</taxon>
        <taxon>Andropogoneae</taxon>
        <taxon>Sorghinae</taxon>
        <taxon>Sorghum</taxon>
    </lineage>
</organism>
<feature type="compositionally biased region" description="Polar residues" evidence="1">
    <location>
        <begin position="270"/>
        <end position="281"/>
    </location>
</feature>
<reference evidence="2 3" key="1">
    <citation type="journal article" date="2009" name="Nature">
        <title>The Sorghum bicolor genome and the diversification of grasses.</title>
        <authorList>
            <person name="Paterson A.H."/>
            <person name="Bowers J.E."/>
            <person name="Bruggmann R."/>
            <person name="Dubchak I."/>
            <person name="Grimwood J."/>
            <person name="Gundlach H."/>
            <person name="Haberer G."/>
            <person name="Hellsten U."/>
            <person name="Mitros T."/>
            <person name="Poliakov A."/>
            <person name="Schmutz J."/>
            <person name="Spannagl M."/>
            <person name="Tang H."/>
            <person name="Wang X."/>
            <person name="Wicker T."/>
            <person name="Bharti A.K."/>
            <person name="Chapman J."/>
            <person name="Feltus F.A."/>
            <person name="Gowik U."/>
            <person name="Grigoriev I.V."/>
            <person name="Lyons E."/>
            <person name="Maher C.A."/>
            <person name="Martis M."/>
            <person name="Narechania A."/>
            <person name="Otillar R.P."/>
            <person name="Penning B.W."/>
            <person name="Salamov A.A."/>
            <person name="Wang Y."/>
            <person name="Zhang L."/>
            <person name="Carpita N.C."/>
            <person name="Freeling M."/>
            <person name="Gingle A.R."/>
            <person name="Hash C.T."/>
            <person name="Keller B."/>
            <person name="Klein P."/>
            <person name="Kresovich S."/>
            <person name="McCann M.C."/>
            <person name="Ming R."/>
            <person name="Peterson D.G."/>
            <person name="Mehboob-ur-Rahman"/>
            <person name="Ware D."/>
            <person name="Westhoff P."/>
            <person name="Mayer K.F."/>
            <person name="Messing J."/>
            <person name="Rokhsar D.S."/>
        </authorList>
    </citation>
    <scope>NUCLEOTIDE SEQUENCE [LARGE SCALE GENOMIC DNA]</scope>
    <source>
        <strain evidence="3">cv. BTx623</strain>
    </source>
</reference>
<feature type="region of interest" description="Disordered" evidence="1">
    <location>
        <begin position="1"/>
        <end position="66"/>
    </location>
</feature>
<evidence type="ECO:0000313" key="2">
    <source>
        <dbReference type="EMBL" id="KXG26424.1"/>
    </source>
</evidence>
<keyword evidence="3" id="KW-1185">Reference proteome</keyword>
<feature type="compositionally biased region" description="Polar residues" evidence="1">
    <location>
        <begin position="22"/>
        <end position="36"/>
    </location>
</feature>
<dbReference type="Gramene" id="KXG26424">
    <property type="protein sequence ID" value="KXG26424"/>
    <property type="gene ID" value="SORBI_3006G099300"/>
</dbReference>
<dbReference type="EMBL" id="CM000765">
    <property type="protein sequence ID" value="KXG26424.1"/>
    <property type="molecule type" value="Genomic_DNA"/>
</dbReference>